<protein>
    <submittedName>
        <fullName evidence="6">EAL domain-containing protein</fullName>
    </submittedName>
</protein>
<proteinExistence type="predicted"/>
<dbReference type="Gene3D" id="6.10.340.10">
    <property type="match status" value="1"/>
</dbReference>
<dbReference type="SMART" id="SM00052">
    <property type="entry name" value="EAL"/>
    <property type="match status" value="1"/>
</dbReference>
<sequence>MSIFKRLPLQRKLMSMLLLISSTVLTLATAGFALHDWYDSRLQATENLRSQADIISTNSIAALTFGDAESARVTLESLDNVPDIVLAVLYDADKKLFAKYAPGNFPVPALPTGSEGEIDDTLYVLRPVMMDHDAIGYTLLLSDLGSLTTRQADQIGIAFIVFLLSLIVALLLSSVAQRIITRPITELAMTVRKITRTRNYQLRVRNRSEDEIGSLATDFNLMIEQIQARDNQLEQARQHLEEKVKDRTAELLLLTQQLEHQAFHDSLTGLPNRATFDNNLNTAIHYAQRSNEQLAVMFLDLDRFKDINDTLGHEMGDRLLVELSARLQHCLRSSDTLARLGGDEFAVLTINTSQNRAADIATKLIRTIQTPVDIDGFNLQVTTSLGISIYPADGADATTIIKHADTAMYYSKAAGRNQFSFFAKQMNIRSERRIHLAQKLRQAIEEQRFEVYYQPKWCIRRNVVVGLEALIRWFDADEGAIPPDEFIPLAEDQGLIGLVDQWVIKKACADILHLRQQFGEHIQLSVNFSPAHFIRRDLYKRIAEILTETGFPGASLELEITETFMATENELLLEQLNQIRSLGVEISIDDFGIAYSSLSRLKRLPLNTLKIDRSFIRDIGSDRDDEVIVKTIIDMAHNLNLKVVAEGVETREQLAFVRQHNCDQVQGFLFSPPVPLEQLTCLMEQQASLVQV</sequence>
<organism evidence="6 7">
    <name type="scientific">Amphritea pacifica</name>
    <dbReference type="NCBI Taxonomy" id="2811233"/>
    <lineage>
        <taxon>Bacteria</taxon>
        <taxon>Pseudomonadati</taxon>
        <taxon>Pseudomonadota</taxon>
        <taxon>Gammaproteobacteria</taxon>
        <taxon>Oceanospirillales</taxon>
        <taxon>Oceanospirillaceae</taxon>
        <taxon>Amphritea</taxon>
    </lineage>
</organism>
<dbReference type="Pfam" id="PF00672">
    <property type="entry name" value="HAMP"/>
    <property type="match status" value="1"/>
</dbReference>
<comment type="caution">
    <text evidence="6">The sequence shown here is derived from an EMBL/GenBank/DDBJ whole genome shotgun (WGS) entry which is preliminary data.</text>
</comment>
<feature type="transmembrane region" description="Helical" evidence="2">
    <location>
        <begin position="155"/>
        <end position="176"/>
    </location>
</feature>
<keyword evidence="1" id="KW-0175">Coiled coil</keyword>
<evidence type="ECO:0000313" key="6">
    <source>
        <dbReference type="EMBL" id="MBN0985921.1"/>
    </source>
</evidence>
<dbReference type="RefSeq" id="WP_205212704.1">
    <property type="nucleotide sequence ID" value="NZ_JAFFZP010000001.1"/>
</dbReference>
<dbReference type="Pfam" id="PF00563">
    <property type="entry name" value="EAL"/>
    <property type="match status" value="1"/>
</dbReference>
<dbReference type="InterPro" id="IPR033417">
    <property type="entry name" value="CHASE8"/>
</dbReference>
<evidence type="ECO:0000313" key="7">
    <source>
        <dbReference type="Proteomes" id="UP000760472"/>
    </source>
</evidence>
<dbReference type="SMART" id="SM00267">
    <property type="entry name" value="GGDEF"/>
    <property type="match status" value="1"/>
</dbReference>
<dbReference type="EMBL" id="JAFFZP010000001">
    <property type="protein sequence ID" value="MBN0985921.1"/>
    <property type="molecule type" value="Genomic_DNA"/>
</dbReference>
<dbReference type="SUPFAM" id="SSF158472">
    <property type="entry name" value="HAMP domain-like"/>
    <property type="match status" value="1"/>
</dbReference>
<keyword evidence="2" id="KW-0812">Transmembrane</keyword>
<dbReference type="InterPro" id="IPR003660">
    <property type="entry name" value="HAMP_dom"/>
</dbReference>
<dbReference type="Pfam" id="PF00990">
    <property type="entry name" value="GGDEF"/>
    <property type="match status" value="1"/>
</dbReference>
<dbReference type="SUPFAM" id="SSF141868">
    <property type="entry name" value="EAL domain-like"/>
    <property type="match status" value="1"/>
</dbReference>
<dbReference type="InterPro" id="IPR001633">
    <property type="entry name" value="EAL_dom"/>
</dbReference>
<dbReference type="InterPro" id="IPR035919">
    <property type="entry name" value="EAL_sf"/>
</dbReference>
<keyword evidence="7" id="KW-1185">Reference proteome</keyword>
<dbReference type="PROSITE" id="PS50883">
    <property type="entry name" value="EAL"/>
    <property type="match status" value="1"/>
</dbReference>
<dbReference type="CDD" id="cd01949">
    <property type="entry name" value="GGDEF"/>
    <property type="match status" value="1"/>
</dbReference>
<reference evidence="6 7" key="1">
    <citation type="submission" date="2021-02" db="EMBL/GenBank/DDBJ databases">
        <title>A novel species of genus Amphritea isolated from a fishpond in China.</title>
        <authorList>
            <person name="Lu H."/>
        </authorList>
    </citation>
    <scope>NUCLEOTIDE SEQUENCE [LARGE SCALE GENOMIC DNA]</scope>
    <source>
        <strain evidence="6 7">RP18W</strain>
    </source>
</reference>
<dbReference type="InterPro" id="IPR000160">
    <property type="entry name" value="GGDEF_dom"/>
</dbReference>
<dbReference type="CDD" id="cd06225">
    <property type="entry name" value="HAMP"/>
    <property type="match status" value="1"/>
</dbReference>
<dbReference type="CDD" id="cd01948">
    <property type="entry name" value="EAL"/>
    <property type="match status" value="1"/>
</dbReference>
<evidence type="ECO:0000259" key="5">
    <source>
        <dbReference type="PROSITE" id="PS50887"/>
    </source>
</evidence>
<name>A0ABS2W2H9_9GAMM</name>
<evidence type="ECO:0000256" key="2">
    <source>
        <dbReference type="SAM" id="Phobius"/>
    </source>
</evidence>
<dbReference type="Pfam" id="PF17152">
    <property type="entry name" value="CHASE8"/>
    <property type="match status" value="1"/>
</dbReference>
<dbReference type="NCBIfam" id="TIGR00254">
    <property type="entry name" value="GGDEF"/>
    <property type="match status" value="1"/>
</dbReference>
<accession>A0ABS2W2H9</accession>
<dbReference type="Gene3D" id="3.30.70.270">
    <property type="match status" value="1"/>
</dbReference>
<dbReference type="PROSITE" id="PS50887">
    <property type="entry name" value="GGDEF"/>
    <property type="match status" value="1"/>
</dbReference>
<keyword evidence="2" id="KW-1133">Transmembrane helix</keyword>
<dbReference type="Gene3D" id="3.20.20.450">
    <property type="entry name" value="EAL domain"/>
    <property type="match status" value="1"/>
</dbReference>
<dbReference type="InterPro" id="IPR029787">
    <property type="entry name" value="Nucleotide_cyclase"/>
</dbReference>
<evidence type="ECO:0000259" key="3">
    <source>
        <dbReference type="PROSITE" id="PS50883"/>
    </source>
</evidence>
<feature type="coiled-coil region" evidence="1">
    <location>
        <begin position="223"/>
        <end position="250"/>
    </location>
</feature>
<feature type="domain" description="GGDEF" evidence="5">
    <location>
        <begin position="292"/>
        <end position="424"/>
    </location>
</feature>
<dbReference type="PANTHER" id="PTHR44757:SF2">
    <property type="entry name" value="BIOFILM ARCHITECTURE MAINTENANCE PROTEIN MBAA"/>
    <property type="match status" value="1"/>
</dbReference>
<evidence type="ECO:0000259" key="4">
    <source>
        <dbReference type="PROSITE" id="PS50885"/>
    </source>
</evidence>
<dbReference type="InterPro" id="IPR052155">
    <property type="entry name" value="Biofilm_reg_signaling"/>
</dbReference>
<dbReference type="InterPro" id="IPR043128">
    <property type="entry name" value="Rev_trsase/Diguanyl_cyclase"/>
</dbReference>
<dbReference type="SMART" id="SM00304">
    <property type="entry name" value="HAMP"/>
    <property type="match status" value="1"/>
</dbReference>
<dbReference type="PANTHER" id="PTHR44757">
    <property type="entry name" value="DIGUANYLATE CYCLASE DGCP"/>
    <property type="match status" value="1"/>
</dbReference>
<dbReference type="SUPFAM" id="SSF55073">
    <property type="entry name" value="Nucleotide cyclase"/>
    <property type="match status" value="1"/>
</dbReference>
<keyword evidence="2" id="KW-0472">Membrane</keyword>
<gene>
    <name evidence="6" type="ORF">JW498_00910</name>
</gene>
<feature type="domain" description="EAL" evidence="3">
    <location>
        <begin position="433"/>
        <end position="687"/>
    </location>
</feature>
<dbReference type="PROSITE" id="PS50885">
    <property type="entry name" value="HAMP"/>
    <property type="match status" value="1"/>
</dbReference>
<feature type="domain" description="HAMP" evidence="4">
    <location>
        <begin position="178"/>
        <end position="231"/>
    </location>
</feature>
<dbReference type="Proteomes" id="UP000760472">
    <property type="component" value="Unassembled WGS sequence"/>
</dbReference>
<evidence type="ECO:0000256" key="1">
    <source>
        <dbReference type="SAM" id="Coils"/>
    </source>
</evidence>